<dbReference type="GO" id="GO:0006749">
    <property type="term" value="P:glutathione metabolic process"/>
    <property type="evidence" value="ECO:0007669"/>
    <property type="project" value="TreeGrafter"/>
</dbReference>
<dbReference type="EMBL" id="CP063362">
    <property type="protein sequence ID" value="QRG04666.1"/>
    <property type="molecule type" value="Genomic_DNA"/>
</dbReference>
<dbReference type="GO" id="GO:0005829">
    <property type="term" value="C:cytosol"/>
    <property type="evidence" value="ECO:0007669"/>
    <property type="project" value="TreeGrafter"/>
</dbReference>
<reference evidence="4 5" key="1">
    <citation type="submission" date="2020-10" db="EMBL/GenBank/DDBJ databases">
        <title>Degradation of 1,4-Dioxane by Xanthobacter sp. YN2, via a Novel Group-2 Soluble Di-Iron Monooxygenase.</title>
        <authorList>
            <person name="Ma F."/>
            <person name="Wang Y."/>
            <person name="Yang J."/>
            <person name="Guo H."/>
            <person name="Su D."/>
            <person name="Yu L."/>
        </authorList>
    </citation>
    <scope>NUCLEOTIDE SEQUENCE [LARGE SCALE GENOMIC DNA]</scope>
    <source>
        <strain evidence="4 5">YN2</strain>
    </source>
</reference>
<evidence type="ECO:0000259" key="2">
    <source>
        <dbReference type="Pfam" id="PF01968"/>
    </source>
</evidence>
<dbReference type="InterPro" id="IPR002821">
    <property type="entry name" value="Hydantoinase_A"/>
</dbReference>
<gene>
    <name evidence="4" type="ORF">EZH22_15950</name>
</gene>
<organism evidence="4 5">
    <name type="scientific">Xanthobacter dioxanivorans</name>
    <dbReference type="NCBI Taxonomy" id="2528964"/>
    <lineage>
        <taxon>Bacteria</taxon>
        <taxon>Pseudomonadati</taxon>
        <taxon>Pseudomonadota</taxon>
        <taxon>Alphaproteobacteria</taxon>
        <taxon>Hyphomicrobiales</taxon>
        <taxon>Xanthobacteraceae</taxon>
        <taxon>Xanthobacter</taxon>
    </lineage>
</organism>
<evidence type="ECO:0000259" key="3">
    <source>
        <dbReference type="Pfam" id="PF05378"/>
    </source>
</evidence>
<sequence length="883" mass="94911">MTDTVRLSFDIGGTFTDFVLQDPARGRTRFWKTLSTPHAPEKAVVKGIKELLEAEGVPASRVGMLLHATTVATNAILERKGSKTALITTKGFRDVLLLGRQKRYSTYNMHLAKPEPLIQRRDIFELDERMFLRGRAPKAPNAAEIDALLAQITQAGYEAVAVCLLHAYQDPAHERLVGERAQALGLAIDVSLSSDVSPRYREYERTSTVVANAYVKPIVARYVKRLETALKAEGIGADLYIMQSNGGLVSPELATGMPVRIVESGPAAGVLMCRAVGIEENIKDLLTFDMGGTTAKLGAIDNGEPAILPTFEVDQVQYTKGSGLPLNISAIELLEIGAGGGSIATPHLGGIRIGPESAGSEPGPVCYGRGGTKPTVTDANLVLGYLNPGAFNGGNMQLDLAGAREAIRVHVAGPLGLSIEEAALGIHLMATANMDRALRIVSVERGRDPRRYALVGFGGAGPVHAARLARSLNIPQLILPRGAGVGSAVGLLAADPKVDYALTRLIPIAPGSATAIRLLRDELRARADSDLDRLSGTGERTRGLVASARYTGQGYEISFPVPDPDMPEAEFLASFRAAFGEAYKRTYGYHDAERAIEAVDWTFHAALGIGAGLSATSTQGDGDSVIGRRRAWFDPGTQGIEIDIHDRYRMAPGVAVTGPCVIEEAETTIVLLAGDRAEISACGNLVIAIGGRHERQSHHPVAGLEHPRLHRRGNGLNPAPHRLLGSRARGGRLLHRRVRPSRPPAFAGQFHPRPSRLHAGGGGHRLRHVSRRDAEARRCGGAQRQRPRLRSFPRLLHGDAGLRGRPLLRLDRQHRPSCGRGRRGAGLAEGHRCDRGLSGRHPHPAGEAGARRRVRCRADAHHHRQCAHPGGGGRRSRRPAQRQ</sequence>
<dbReference type="PANTHER" id="PTHR11365:SF23">
    <property type="entry name" value="HYPOTHETICAL 5-OXOPROLINASE (EUROFUNG)-RELATED"/>
    <property type="match status" value="1"/>
</dbReference>
<protein>
    <submittedName>
        <fullName evidence="4">Hydantoinase/oxoprolinase family protein</fullName>
    </submittedName>
</protein>
<dbReference type="Pfam" id="PF05378">
    <property type="entry name" value="Hydant_A_N"/>
    <property type="match status" value="1"/>
</dbReference>
<dbReference type="InterPro" id="IPR008040">
    <property type="entry name" value="Hydant_A_N"/>
</dbReference>
<feature type="compositionally biased region" description="Basic residues" evidence="1">
    <location>
        <begin position="851"/>
        <end position="866"/>
    </location>
</feature>
<accession>A0A974PK27</accession>
<evidence type="ECO:0000313" key="5">
    <source>
        <dbReference type="Proteomes" id="UP000596427"/>
    </source>
</evidence>
<dbReference type="InterPro" id="IPR045079">
    <property type="entry name" value="Oxoprolinase-like"/>
</dbReference>
<dbReference type="Pfam" id="PF01968">
    <property type="entry name" value="Hydantoinase_A"/>
    <property type="match status" value="1"/>
</dbReference>
<evidence type="ECO:0000313" key="4">
    <source>
        <dbReference type="EMBL" id="QRG04666.1"/>
    </source>
</evidence>
<dbReference type="GO" id="GO:0017168">
    <property type="term" value="F:5-oxoprolinase (ATP-hydrolyzing) activity"/>
    <property type="evidence" value="ECO:0007669"/>
    <property type="project" value="TreeGrafter"/>
</dbReference>
<dbReference type="AlphaFoldDB" id="A0A974PK27"/>
<dbReference type="Proteomes" id="UP000596427">
    <property type="component" value="Chromosome"/>
</dbReference>
<feature type="domain" description="Hydantoinase/oxoprolinase N-terminal" evidence="3">
    <location>
        <begin position="9"/>
        <end position="183"/>
    </location>
</feature>
<feature type="compositionally biased region" description="Basic and acidic residues" evidence="1">
    <location>
        <begin position="796"/>
        <end position="814"/>
    </location>
</feature>
<feature type="compositionally biased region" description="Basic residues" evidence="1">
    <location>
        <begin position="874"/>
        <end position="883"/>
    </location>
</feature>
<name>A0A974PK27_9HYPH</name>
<dbReference type="PANTHER" id="PTHR11365">
    <property type="entry name" value="5-OXOPROLINASE RELATED"/>
    <property type="match status" value="1"/>
</dbReference>
<proteinExistence type="predicted"/>
<feature type="region of interest" description="Disordered" evidence="1">
    <location>
        <begin position="742"/>
        <end position="883"/>
    </location>
</feature>
<evidence type="ECO:0000256" key="1">
    <source>
        <dbReference type="SAM" id="MobiDB-lite"/>
    </source>
</evidence>
<feature type="domain" description="Hydantoinase A/oxoprolinase" evidence="2">
    <location>
        <begin position="205"/>
        <end position="498"/>
    </location>
</feature>
<keyword evidence="5" id="KW-1185">Reference proteome</keyword>
<dbReference type="KEGG" id="xdi:EZH22_15950"/>